<accession>A0ABS6VWV7</accession>
<evidence type="ECO:0000313" key="4">
    <source>
        <dbReference type="EMBL" id="MBW2942160.1"/>
    </source>
</evidence>
<name>A0ABS6VWV7_9GAMM</name>
<comment type="similarity">
    <text evidence="1">Belongs to the short-chain dehydrogenases/reductases (SDR) family.</text>
</comment>
<evidence type="ECO:0000256" key="2">
    <source>
        <dbReference type="ARBA" id="ARBA00023002"/>
    </source>
</evidence>
<evidence type="ECO:0000256" key="1">
    <source>
        <dbReference type="ARBA" id="ARBA00006484"/>
    </source>
</evidence>
<dbReference type="InterPro" id="IPR020904">
    <property type="entry name" value="Sc_DH/Rdtase_CS"/>
</dbReference>
<comment type="caution">
    <text evidence="4">The sequence shown here is derived from an EMBL/GenBank/DDBJ whole genome shotgun (WGS) entry which is preliminary data.</text>
</comment>
<organism evidence="4 5">
    <name type="scientific">Zhongshania aquimaris</name>
    <dbReference type="NCBI Taxonomy" id="2857107"/>
    <lineage>
        <taxon>Bacteria</taxon>
        <taxon>Pseudomonadati</taxon>
        <taxon>Pseudomonadota</taxon>
        <taxon>Gammaproteobacteria</taxon>
        <taxon>Cellvibrionales</taxon>
        <taxon>Spongiibacteraceae</taxon>
        <taxon>Zhongshania</taxon>
    </lineage>
</organism>
<dbReference type="CDD" id="cd05233">
    <property type="entry name" value="SDR_c"/>
    <property type="match status" value="1"/>
</dbReference>
<evidence type="ECO:0000313" key="5">
    <source>
        <dbReference type="Proteomes" id="UP001166291"/>
    </source>
</evidence>
<evidence type="ECO:0000259" key="3">
    <source>
        <dbReference type="SMART" id="SM00822"/>
    </source>
</evidence>
<dbReference type="InterPro" id="IPR002347">
    <property type="entry name" value="SDR_fam"/>
</dbReference>
<keyword evidence="2" id="KW-0560">Oxidoreductase</keyword>
<dbReference type="PANTHER" id="PTHR44196:SF1">
    <property type="entry name" value="DEHYDROGENASE_REDUCTASE SDR FAMILY MEMBER 7B"/>
    <property type="match status" value="1"/>
</dbReference>
<feature type="domain" description="Ketoreductase" evidence="3">
    <location>
        <begin position="9"/>
        <end position="191"/>
    </location>
</feature>
<dbReference type="Pfam" id="PF00106">
    <property type="entry name" value="adh_short"/>
    <property type="match status" value="1"/>
</dbReference>
<dbReference type="SMART" id="SM00822">
    <property type="entry name" value="PKS_KR"/>
    <property type="match status" value="1"/>
</dbReference>
<dbReference type="InterPro" id="IPR057326">
    <property type="entry name" value="KR_dom"/>
</dbReference>
<sequence length="284" mass="31042">MANYDFNKKVIFITGATGGIGAASAREFYRQGASLVLTDLGSDALEKLAAEFDASRVMWHTLDVTDLEASKVLVAKAVEKFNRLDIVFANAGVAWQTPKTIASADEIEFERIIEIDLLGVWRTVRAALPEIMKAKGQVLVTSSVYAFGNGVINAPYAMSKAGVESFGRALRAELAGTGATATVLYPGWIKTPMTRVAFGANPHASELIEKVFPAPLRQLITPEVVALAVTQGLAKRAPRIIVPKRWAPFAALRGLLNMYTDRMFDRRSDLQAIVRRTENDTQDR</sequence>
<proteinExistence type="inferred from homology"/>
<dbReference type="RefSeq" id="WP_219044397.1">
    <property type="nucleotide sequence ID" value="NZ_JAHWDQ010000004.1"/>
</dbReference>
<protein>
    <submittedName>
        <fullName evidence="4">SDR family NAD(P)-dependent oxidoreductase</fullName>
    </submittedName>
</protein>
<dbReference type="PANTHER" id="PTHR44196">
    <property type="entry name" value="DEHYDROGENASE/REDUCTASE SDR FAMILY MEMBER 7B"/>
    <property type="match status" value="1"/>
</dbReference>
<reference evidence="4" key="1">
    <citation type="submission" date="2021-07" db="EMBL/GenBank/DDBJ databases">
        <title>Zhongshania sp. CAU 1632 isolated from seawater.</title>
        <authorList>
            <person name="Kim W."/>
        </authorList>
    </citation>
    <scope>NUCLEOTIDE SEQUENCE</scope>
    <source>
        <strain evidence="4">CAU 1632</strain>
    </source>
</reference>
<dbReference type="PROSITE" id="PS00061">
    <property type="entry name" value="ADH_SHORT"/>
    <property type="match status" value="1"/>
</dbReference>
<gene>
    <name evidence="4" type="ORF">KXJ70_15290</name>
</gene>
<keyword evidence="5" id="KW-1185">Reference proteome</keyword>
<dbReference type="EMBL" id="JAHWDQ010000004">
    <property type="protein sequence ID" value="MBW2942160.1"/>
    <property type="molecule type" value="Genomic_DNA"/>
</dbReference>
<dbReference type="Proteomes" id="UP001166291">
    <property type="component" value="Unassembled WGS sequence"/>
</dbReference>